<evidence type="ECO:0000256" key="2">
    <source>
        <dbReference type="SAM" id="Phobius"/>
    </source>
</evidence>
<feature type="compositionally biased region" description="Low complexity" evidence="1">
    <location>
        <begin position="23"/>
        <end position="60"/>
    </location>
</feature>
<feature type="region of interest" description="Disordered" evidence="1">
    <location>
        <begin position="132"/>
        <end position="154"/>
    </location>
</feature>
<feature type="transmembrane region" description="Helical" evidence="2">
    <location>
        <begin position="246"/>
        <end position="265"/>
    </location>
</feature>
<reference evidence="3" key="1">
    <citation type="submission" date="2020-05" db="EMBL/GenBank/DDBJ databases">
        <title>Mycena genomes resolve the evolution of fungal bioluminescence.</title>
        <authorList>
            <person name="Tsai I.J."/>
        </authorList>
    </citation>
    <scope>NUCLEOTIDE SEQUENCE</scope>
    <source>
        <strain evidence="3">160909Yilan</strain>
    </source>
</reference>
<name>A0A8H6YZ79_9AGAR</name>
<keyword evidence="2" id="KW-1133">Transmembrane helix</keyword>
<dbReference type="Proteomes" id="UP000623467">
    <property type="component" value="Unassembled WGS sequence"/>
</dbReference>
<comment type="caution">
    <text evidence="3">The sequence shown here is derived from an EMBL/GenBank/DDBJ whole genome shotgun (WGS) entry which is preliminary data.</text>
</comment>
<accession>A0A8H6YZ79</accession>
<keyword evidence="2" id="KW-0472">Membrane</keyword>
<protein>
    <submittedName>
        <fullName evidence="3">Uncharacterized protein</fullName>
    </submittedName>
</protein>
<organism evidence="3 4">
    <name type="scientific">Mycena sanguinolenta</name>
    <dbReference type="NCBI Taxonomy" id="230812"/>
    <lineage>
        <taxon>Eukaryota</taxon>
        <taxon>Fungi</taxon>
        <taxon>Dikarya</taxon>
        <taxon>Basidiomycota</taxon>
        <taxon>Agaricomycotina</taxon>
        <taxon>Agaricomycetes</taxon>
        <taxon>Agaricomycetidae</taxon>
        <taxon>Agaricales</taxon>
        <taxon>Marasmiineae</taxon>
        <taxon>Mycenaceae</taxon>
        <taxon>Mycena</taxon>
    </lineage>
</organism>
<proteinExistence type="predicted"/>
<sequence length="297" mass="30700">MFVPLISKRRPSLARRKGGGKSSVGKSSSSKSSSGSASTSSKGKSSSVSTSTGSKTATTYGAGGGKATTIASGQYFAGRTEGGGTRTQVYGTWQYGSGYPSVSGSSVTGRGFPFYYWPVVWDGHSSHEPDLNTTAEYGSPNNASRPGGPLMTTSFQSNSTGTIFRILADNETVVALAGIVQSNCSSYMGQNQPPNNGTAFSADDSPFPEQVVQYYRASSASLSIDGYNTSGLNTTTTPALPAGVDMTLLMCLNYTIGAAIPLISYTTKNRHIADIVIGSVVFGLAVIVGLLKVCCDG</sequence>
<feature type="compositionally biased region" description="Basic residues" evidence="1">
    <location>
        <begin position="7"/>
        <end position="19"/>
    </location>
</feature>
<evidence type="ECO:0000313" key="4">
    <source>
        <dbReference type="Proteomes" id="UP000623467"/>
    </source>
</evidence>
<feature type="transmembrane region" description="Helical" evidence="2">
    <location>
        <begin position="272"/>
        <end position="291"/>
    </location>
</feature>
<dbReference type="EMBL" id="JACAZH010000005">
    <property type="protein sequence ID" value="KAF7367892.1"/>
    <property type="molecule type" value="Genomic_DNA"/>
</dbReference>
<evidence type="ECO:0000256" key="1">
    <source>
        <dbReference type="SAM" id="MobiDB-lite"/>
    </source>
</evidence>
<keyword evidence="2" id="KW-0812">Transmembrane</keyword>
<gene>
    <name evidence="3" type="ORF">MSAN_00854000</name>
</gene>
<dbReference type="OrthoDB" id="3365917at2759"/>
<keyword evidence="4" id="KW-1185">Reference proteome</keyword>
<evidence type="ECO:0000313" key="3">
    <source>
        <dbReference type="EMBL" id="KAF7367892.1"/>
    </source>
</evidence>
<feature type="compositionally biased region" description="Polar residues" evidence="1">
    <location>
        <begin position="132"/>
        <end position="144"/>
    </location>
</feature>
<feature type="region of interest" description="Disordered" evidence="1">
    <location>
        <begin position="1"/>
        <end position="64"/>
    </location>
</feature>
<dbReference type="AlphaFoldDB" id="A0A8H6YZ79"/>